<protein>
    <submittedName>
        <fullName evidence="1">ATP/GTP nucleotide-binding protein, putative</fullName>
    </submittedName>
</protein>
<reference evidence="1" key="2">
    <citation type="journal article" date="2007" name="Science">
        <title>Draft genome sequence of the sexually transmitted pathogen Trichomonas vaginalis.</title>
        <authorList>
            <person name="Carlton J.M."/>
            <person name="Hirt R.P."/>
            <person name="Silva J.C."/>
            <person name="Delcher A.L."/>
            <person name="Schatz M."/>
            <person name="Zhao Q."/>
            <person name="Wortman J.R."/>
            <person name="Bidwell S.L."/>
            <person name="Alsmark U.C.M."/>
            <person name="Besteiro S."/>
            <person name="Sicheritz-Ponten T."/>
            <person name="Noel C.J."/>
            <person name="Dacks J.B."/>
            <person name="Foster P.G."/>
            <person name="Simillion C."/>
            <person name="Van de Peer Y."/>
            <person name="Miranda-Saavedra D."/>
            <person name="Barton G.J."/>
            <person name="Westrop G.D."/>
            <person name="Mueller S."/>
            <person name="Dessi D."/>
            <person name="Fiori P.L."/>
            <person name="Ren Q."/>
            <person name="Paulsen I."/>
            <person name="Zhang H."/>
            <person name="Bastida-Corcuera F.D."/>
            <person name="Simoes-Barbosa A."/>
            <person name="Brown M.T."/>
            <person name="Hayes R.D."/>
            <person name="Mukherjee M."/>
            <person name="Okumura C.Y."/>
            <person name="Schneider R."/>
            <person name="Smith A.J."/>
            <person name="Vanacova S."/>
            <person name="Villalvazo M."/>
            <person name="Haas B.J."/>
            <person name="Pertea M."/>
            <person name="Feldblyum T.V."/>
            <person name="Utterback T.R."/>
            <person name="Shu C.L."/>
            <person name="Osoegawa K."/>
            <person name="de Jong P.J."/>
            <person name="Hrdy I."/>
            <person name="Horvathova L."/>
            <person name="Zubacova Z."/>
            <person name="Dolezal P."/>
            <person name="Malik S.B."/>
            <person name="Logsdon J.M. Jr."/>
            <person name="Henze K."/>
            <person name="Gupta A."/>
            <person name="Wang C.C."/>
            <person name="Dunne R.L."/>
            <person name="Upcroft J.A."/>
            <person name="Upcroft P."/>
            <person name="White O."/>
            <person name="Salzberg S.L."/>
            <person name="Tang P."/>
            <person name="Chiu C.-H."/>
            <person name="Lee Y.-S."/>
            <person name="Embley T.M."/>
            <person name="Coombs G.H."/>
            <person name="Mottram J.C."/>
            <person name="Tachezy J."/>
            <person name="Fraser-Liggett C.M."/>
            <person name="Johnson P.J."/>
        </authorList>
    </citation>
    <scope>NUCLEOTIDE SEQUENCE [LARGE SCALE GENOMIC DNA]</scope>
    <source>
        <strain evidence="1">G3</strain>
    </source>
</reference>
<dbReference type="Proteomes" id="UP000001542">
    <property type="component" value="Unassembled WGS sequence"/>
</dbReference>
<dbReference type="PANTHER" id="PTHR33477">
    <property type="entry name" value="P-LOOP NTPASE DOMAIN-CONTAINING PROTEIN LPA1 HOMOLOG 1"/>
    <property type="match status" value="1"/>
</dbReference>
<dbReference type="VEuPathDB" id="TrichDB:TVAG_489880"/>
<evidence type="ECO:0000313" key="2">
    <source>
        <dbReference type="Proteomes" id="UP000001542"/>
    </source>
</evidence>
<organism evidence="1 2">
    <name type="scientific">Trichomonas vaginalis (strain ATCC PRA-98 / G3)</name>
    <dbReference type="NCBI Taxonomy" id="412133"/>
    <lineage>
        <taxon>Eukaryota</taxon>
        <taxon>Metamonada</taxon>
        <taxon>Parabasalia</taxon>
        <taxon>Trichomonadida</taxon>
        <taxon>Trichomonadidae</taxon>
        <taxon>Trichomonas</taxon>
    </lineage>
</organism>
<dbReference type="AlphaFoldDB" id="A2FQ77"/>
<dbReference type="InParanoid" id="A2FQ77"/>
<sequence>MKSTLTWDTLNSYINTDLINPSKIHHEHKERMLRSKYDNISVHVKIDKYEYVYSRFNLSRYLLACQVPSSIALDIPRKIKKDLIDTKRYEVTQDELTAMVFERLSKADGSEILQQRFKLIQRFNLERVPLIILITGTGFIGKPSLAFQLGERLNISTILQTSIVNSLTNGTNDHMNSKFWNTAYASTEDFIHAYQTDCNIAISGIAGDITKTLTDGKPLIIEGIHLDPTNFLKLCGGNSLIPLDCFKVDNMSKIANGKMGFILPICVTKPKQIIDESIRCSLLFTSGKGNCGDRICQIQHNAHKLQELLASKFPPQYIIDISSITDAIDKIHSIFLTELTKFYASEDTK</sequence>
<dbReference type="VEuPathDB" id="TrichDB:TVAGG3_0238670"/>
<name>A2FQ77_TRIV3</name>
<dbReference type="PANTHER" id="PTHR33477:SF2">
    <property type="entry name" value="2-PHOSPHOGLYCERATE KINASE"/>
    <property type="match status" value="1"/>
</dbReference>
<evidence type="ECO:0000313" key="1">
    <source>
        <dbReference type="EMBL" id="EAX92949.1"/>
    </source>
</evidence>
<dbReference type="eggNOG" id="ENOG502QUCI">
    <property type="taxonomic scope" value="Eukaryota"/>
</dbReference>
<dbReference type="RefSeq" id="XP_001305879.1">
    <property type="nucleotide sequence ID" value="XM_001305878.1"/>
</dbReference>
<accession>A2FQ77</accession>
<reference evidence="1" key="1">
    <citation type="submission" date="2006-10" db="EMBL/GenBank/DDBJ databases">
        <authorList>
            <person name="Amadeo P."/>
            <person name="Zhao Q."/>
            <person name="Wortman J."/>
            <person name="Fraser-Liggett C."/>
            <person name="Carlton J."/>
        </authorList>
    </citation>
    <scope>NUCLEOTIDE SEQUENCE</scope>
    <source>
        <strain evidence="1">G3</strain>
    </source>
</reference>
<gene>
    <name evidence="1" type="ORF">TVAG_489880</name>
</gene>
<keyword evidence="2" id="KW-1185">Reference proteome</keyword>
<dbReference type="KEGG" id="tva:4750664"/>
<dbReference type="EMBL" id="DS113939">
    <property type="protein sequence ID" value="EAX92949.1"/>
    <property type="molecule type" value="Genomic_DNA"/>
</dbReference>
<dbReference type="OrthoDB" id="271259at2759"/>
<proteinExistence type="predicted"/>
<dbReference type="STRING" id="5722.A2FQ77"/>